<dbReference type="Pfam" id="PF05901">
    <property type="entry name" value="Excalibur"/>
    <property type="match status" value="1"/>
</dbReference>
<dbReference type="EMBL" id="JGZD01000009">
    <property type="protein sequence ID" value="KFI72355.1"/>
    <property type="molecule type" value="Genomic_DNA"/>
</dbReference>
<dbReference type="eggNOG" id="COG3064">
    <property type="taxonomic scope" value="Bacteria"/>
</dbReference>
<dbReference type="Proteomes" id="UP000029014">
    <property type="component" value="Unassembled WGS sequence"/>
</dbReference>
<evidence type="ECO:0000256" key="1">
    <source>
        <dbReference type="SAM" id="MobiDB-lite"/>
    </source>
</evidence>
<accession>A0A087BMV5</accession>
<evidence type="ECO:0000313" key="3">
    <source>
        <dbReference type="EMBL" id="KFI72355.1"/>
    </source>
</evidence>
<feature type="region of interest" description="Disordered" evidence="1">
    <location>
        <begin position="41"/>
        <end position="97"/>
    </location>
</feature>
<protein>
    <submittedName>
        <fullName evidence="3">Excalibur domain-containing protein</fullName>
    </submittedName>
</protein>
<keyword evidence="4" id="KW-1185">Reference proteome</keyword>
<evidence type="ECO:0000313" key="4">
    <source>
        <dbReference type="Proteomes" id="UP000029014"/>
    </source>
</evidence>
<dbReference type="Pfam" id="PF07510">
    <property type="entry name" value="GmrSD_C"/>
    <property type="match status" value="1"/>
</dbReference>
<dbReference type="SMART" id="SM00894">
    <property type="entry name" value="Excalibur"/>
    <property type="match status" value="1"/>
</dbReference>
<sequence>MKSALSRSSASSGRIRRDRIPRIVAAVVASAAMLAPLAACGGSGDAGATVSSPTTSASSSASESESSSAESQASGTASASSSSTEESRASSTSTSGEVPATTVLAALAIKGRAPKTGYSRSQFGTAWADVDHNGCDTRNDILSRDLTGRTYRSGTHDCIVATGTLNDPYTGRRIGFVRGEKTSTAVQIDHVVALSNAWQTGAQKLDSLTRERFANDPYNLLAVDGPANEQKSDGDAATWLPSNKSFRCQYVARQIGVKHRYGLWVTRAEHDAMARVLSGCPTQTVPAGGGVIGSVSSGSVSSGSSSSTPASKSTATARATPRATSRATSSAKSNASSGSSAYYQNCTAVRAAGKAPLRSTDPGYSRKLDRDGDGIACE</sequence>
<name>A0A087BMV5_9BIFI</name>
<feature type="region of interest" description="Disordered" evidence="1">
    <location>
        <begin position="354"/>
        <end position="378"/>
    </location>
</feature>
<dbReference type="eggNOG" id="COG2356">
    <property type="taxonomic scope" value="Bacteria"/>
</dbReference>
<evidence type="ECO:0000259" key="2">
    <source>
        <dbReference type="SMART" id="SM00894"/>
    </source>
</evidence>
<dbReference type="InterPro" id="IPR008613">
    <property type="entry name" value="Excalibur_Ca-bd_domain"/>
</dbReference>
<comment type="caution">
    <text evidence="3">The sequence shown here is derived from an EMBL/GenBank/DDBJ whole genome shotgun (WGS) entry which is preliminary data.</text>
</comment>
<feature type="compositionally biased region" description="Basic and acidic residues" evidence="1">
    <location>
        <begin position="364"/>
        <end position="378"/>
    </location>
</feature>
<gene>
    <name evidence="3" type="ORF">BMIN_0249</name>
</gene>
<dbReference type="AlphaFoldDB" id="A0A087BMV5"/>
<feature type="domain" description="Excalibur calcium-binding" evidence="2">
    <location>
        <begin position="342"/>
        <end position="378"/>
    </location>
</feature>
<dbReference type="PANTHER" id="PTHR24094">
    <property type="entry name" value="SECRETED PROTEIN"/>
    <property type="match status" value="1"/>
</dbReference>
<feature type="compositionally biased region" description="Low complexity" evidence="1">
    <location>
        <begin position="46"/>
        <end position="97"/>
    </location>
</feature>
<dbReference type="InterPro" id="IPR011089">
    <property type="entry name" value="GmrSD_C"/>
</dbReference>
<dbReference type="STRING" id="1693.BMIN_0249"/>
<feature type="region of interest" description="Disordered" evidence="1">
    <location>
        <begin position="296"/>
        <end position="340"/>
    </location>
</feature>
<dbReference type="PANTHER" id="PTHR24094:SF15">
    <property type="entry name" value="AMP-DEPENDENT SYNTHETASE_LIGASE DOMAIN-CONTAINING PROTEIN-RELATED"/>
    <property type="match status" value="1"/>
</dbReference>
<organism evidence="3 4">
    <name type="scientific">Bifidobacterium minimum</name>
    <dbReference type="NCBI Taxonomy" id="1693"/>
    <lineage>
        <taxon>Bacteria</taxon>
        <taxon>Bacillati</taxon>
        <taxon>Actinomycetota</taxon>
        <taxon>Actinomycetes</taxon>
        <taxon>Bifidobacteriales</taxon>
        <taxon>Bifidobacteriaceae</taxon>
        <taxon>Bifidobacterium</taxon>
    </lineage>
</organism>
<reference evidence="3 4" key="1">
    <citation type="submission" date="2014-03" db="EMBL/GenBank/DDBJ databases">
        <title>Genomics of Bifidobacteria.</title>
        <authorList>
            <person name="Ventura M."/>
            <person name="Milani C."/>
            <person name="Lugli G.A."/>
        </authorList>
    </citation>
    <scope>NUCLEOTIDE SEQUENCE [LARGE SCALE GENOMIC DNA]</scope>
    <source>
        <strain evidence="3 4">LMG 11592</strain>
    </source>
</reference>
<proteinExistence type="predicted"/>